<dbReference type="AlphaFoldDB" id="A0A8T2V6I2"/>
<feature type="transmembrane region" description="Helical" evidence="4">
    <location>
        <begin position="518"/>
        <end position="538"/>
    </location>
</feature>
<sequence>MEAEGNQRQDLYRRLLTAAADGDVNEIDDVLSKFDDHVRERCFACLQGNEDELPLHRAAARGHLDALKRLMPDVCPDLVNARTRREQLSALHLAAIHGHTTIARWLLEVRGAAINLQDYGNYTALHFAVIYGQKDVVRSLVSLGAKLLILDEHCMFPVSYCKDGSMFEALFSTSLSLHSSFRRRESIQLVDANKRTILHYAAQYANDSKMISKLISEADPELVYAEDKDGDSFFHVAAKYGNMNVFEALDKARIDMAPLLPHRNGRDLLNSPGMYALLYDQREFFNELAARHDVKITLSSIVKALIFELIDKPEIQERLALFGSTLPTYLALYANKHFVFEFLLCTLLSLSQWDGKYYRTCLHWAIVDRRADIVQKISTNKKLWQQWPGIQDRDGKTVQQLAFEQKNHMVMELLSGKASFKEHEEKLNKDREVYVQALNAILVGAALIASVTFAGWLQVPYESEFSSTAMRIYWATNSVSFFTAVATMCVTTIGLIPTPSQYVGVIVAQLRVTILLDAFLLALSLAAVMLAFAAAGFAALRHAHIYEYQVIMRSTAAVGGVICLITWLAYVYQLTNCTPSRTYLLYSLLPSFRFSFLGRCWCPRWVEKMRTRLGDSSRLGYQNMEKEELSKRMDEDLVPIYLSPRLNSVTHTASECSIPDVKTLERLLKDLEIEDKERFIMDISNHQRKVESITYKNERITTLARRCKVGEDQSSEQ</sequence>
<reference evidence="5" key="1">
    <citation type="submission" date="2021-08" db="EMBL/GenBank/DDBJ databases">
        <title>WGS assembly of Ceratopteris richardii.</title>
        <authorList>
            <person name="Marchant D.B."/>
            <person name="Chen G."/>
            <person name="Jenkins J."/>
            <person name="Shu S."/>
            <person name="Leebens-Mack J."/>
            <person name="Grimwood J."/>
            <person name="Schmutz J."/>
            <person name="Soltis P."/>
            <person name="Soltis D."/>
            <person name="Chen Z.-H."/>
        </authorList>
    </citation>
    <scope>NUCLEOTIDE SEQUENCE</scope>
    <source>
        <strain evidence="5">Whitten #5841</strain>
        <tissue evidence="5">Leaf</tissue>
    </source>
</reference>
<name>A0A8T2V6I2_CERRI</name>
<evidence type="ECO:0000256" key="4">
    <source>
        <dbReference type="SAM" id="Phobius"/>
    </source>
</evidence>
<keyword evidence="2 3" id="KW-0040">ANK repeat</keyword>
<dbReference type="PROSITE" id="PS50088">
    <property type="entry name" value="ANK_REPEAT"/>
    <property type="match status" value="2"/>
</dbReference>
<dbReference type="SMART" id="SM00248">
    <property type="entry name" value="ANK"/>
    <property type="match status" value="7"/>
</dbReference>
<dbReference type="SUPFAM" id="SSF48403">
    <property type="entry name" value="Ankyrin repeat"/>
    <property type="match status" value="1"/>
</dbReference>
<accession>A0A8T2V6I2</accession>
<keyword evidence="4" id="KW-1133">Transmembrane helix</keyword>
<evidence type="ECO:0000256" key="3">
    <source>
        <dbReference type="PROSITE-ProRule" id="PRU00023"/>
    </source>
</evidence>
<dbReference type="Proteomes" id="UP000825935">
    <property type="component" value="Chromosome 3"/>
</dbReference>
<feature type="transmembrane region" description="Helical" evidence="4">
    <location>
        <begin position="433"/>
        <end position="457"/>
    </location>
</feature>
<dbReference type="InterPro" id="IPR002110">
    <property type="entry name" value="Ankyrin_rpt"/>
</dbReference>
<organism evidence="5 6">
    <name type="scientific">Ceratopteris richardii</name>
    <name type="common">Triangle waterfern</name>
    <dbReference type="NCBI Taxonomy" id="49495"/>
    <lineage>
        <taxon>Eukaryota</taxon>
        <taxon>Viridiplantae</taxon>
        <taxon>Streptophyta</taxon>
        <taxon>Embryophyta</taxon>
        <taxon>Tracheophyta</taxon>
        <taxon>Polypodiopsida</taxon>
        <taxon>Polypodiidae</taxon>
        <taxon>Polypodiales</taxon>
        <taxon>Pteridineae</taxon>
        <taxon>Pteridaceae</taxon>
        <taxon>Parkerioideae</taxon>
        <taxon>Ceratopteris</taxon>
    </lineage>
</organism>
<evidence type="ECO:0000256" key="1">
    <source>
        <dbReference type="ARBA" id="ARBA00022737"/>
    </source>
</evidence>
<dbReference type="OrthoDB" id="1921232at2759"/>
<protein>
    <recommendedName>
        <fullName evidence="7">PGG domain-containing protein</fullName>
    </recommendedName>
</protein>
<dbReference type="Gene3D" id="1.25.40.20">
    <property type="entry name" value="Ankyrin repeat-containing domain"/>
    <property type="match status" value="2"/>
</dbReference>
<proteinExistence type="predicted"/>
<gene>
    <name evidence="5" type="ORF">KP509_03G098300</name>
</gene>
<evidence type="ECO:0008006" key="7">
    <source>
        <dbReference type="Google" id="ProtNLM"/>
    </source>
</evidence>
<dbReference type="InterPro" id="IPR036770">
    <property type="entry name" value="Ankyrin_rpt-contain_sf"/>
</dbReference>
<keyword evidence="1" id="KW-0677">Repeat</keyword>
<dbReference type="Pfam" id="PF12796">
    <property type="entry name" value="Ank_2"/>
    <property type="match status" value="1"/>
</dbReference>
<feature type="repeat" description="ANK" evidence="3">
    <location>
        <begin position="120"/>
        <end position="152"/>
    </location>
</feature>
<evidence type="ECO:0000313" key="5">
    <source>
        <dbReference type="EMBL" id="KAH7442668.1"/>
    </source>
</evidence>
<feature type="transmembrane region" description="Helical" evidence="4">
    <location>
        <begin position="478"/>
        <end position="498"/>
    </location>
</feature>
<comment type="caution">
    <text evidence="5">The sequence shown here is derived from an EMBL/GenBank/DDBJ whole genome shotgun (WGS) entry which is preliminary data.</text>
</comment>
<keyword evidence="4" id="KW-0472">Membrane</keyword>
<dbReference type="GO" id="GO:0005886">
    <property type="term" value="C:plasma membrane"/>
    <property type="evidence" value="ECO:0007669"/>
    <property type="project" value="TreeGrafter"/>
</dbReference>
<dbReference type="EMBL" id="CM035408">
    <property type="protein sequence ID" value="KAH7442668.1"/>
    <property type="molecule type" value="Genomic_DNA"/>
</dbReference>
<dbReference type="PROSITE" id="PS50297">
    <property type="entry name" value="ANK_REP_REGION"/>
    <property type="match status" value="1"/>
</dbReference>
<feature type="repeat" description="ANK" evidence="3">
    <location>
        <begin position="86"/>
        <end position="119"/>
    </location>
</feature>
<keyword evidence="6" id="KW-1185">Reference proteome</keyword>
<dbReference type="PANTHER" id="PTHR24186:SF38">
    <property type="entry name" value="ANKYRIN REPEAT FAMILY PROTEIN"/>
    <property type="match status" value="1"/>
</dbReference>
<evidence type="ECO:0000256" key="2">
    <source>
        <dbReference type="ARBA" id="ARBA00023043"/>
    </source>
</evidence>
<feature type="transmembrane region" description="Helical" evidence="4">
    <location>
        <begin position="550"/>
        <end position="571"/>
    </location>
</feature>
<dbReference type="PANTHER" id="PTHR24186">
    <property type="entry name" value="PROTEIN PHOSPHATASE 1 REGULATORY SUBUNIT"/>
    <property type="match status" value="1"/>
</dbReference>
<keyword evidence="4" id="KW-0812">Transmembrane</keyword>
<dbReference type="OMA" id="HSEATEW"/>
<evidence type="ECO:0000313" key="6">
    <source>
        <dbReference type="Proteomes" id="UP000825935"/>
    </source>
</evidence>